<sequence>MMRALPAMLLCLPLWSCTQFPALDAVQDPAVARAPYPEFLPIDVLAADTATRIEPGEAARILSRAERLQDGATGAGAPASVEIDAERLARLRKRAEELRAR</sequence>
<feature type="signal peptide" evidence="1">
    <location>
        <begin position="1"/>
        <end position="24"/>
    </location>
</feature>
<feature type="chain" id="PRO_5011650534" description="Beta-barrel assembly machine subunit BamF" evidence="1">
    <location>
        <begin position="25"/>
        <end position="101"/>
    </location>
</feature>
<dbReference type="STRING" id="321339.SAMN05444340_1259"/>
<keyword evidence="3" id="KW-1185">Reference proteome</keyword>
<protein>
    <recommendedName>
        <fullName evidence="4">Beta-barrel assembly machine subunit BamF</fullName>
    </recommendedName>
</protein>
<evidence type="ECO:0000313" key="3">
    <source>
        <dbReference type="Proteomes" id="UP000199286"/>
    </source>
</evidence>
<name>A0A1H3NJA9_9RHOB</name>
<evidence type="ECO:0000313" key="2">
    <source>
        <dbReference type="EMBL" id="SDY88884.1"/>
    </source>
</evidence>
<accession>A0A1H3NJA9</accession>
<dbReference type="Proteomes" id="UP000199286">
    <property type="component" value="Unassembled WGS sequence"/>
</dbReference>
<proteinExistence type="predicted"/>
<keyword evidence="1" id="KW-0732">Signal</keyword>
<evidence type="ECO:0000256" key="1">
    <source>
        <dbReference type="SAM" id="SignalP"/>
    </source>
</evidence>
<reference evidence="2 3" key="1">
    <citation type="submission" date="2016-10" db="EMBL/GenBank/DDBJ databases">
        <authorList>
            <person name="de Groot N.N."/>
        </authorList>
    </citation>
    <scope>NUCLEOTIDE SEQUENCE [LARGE SCALE GENOMIC DNA]</scope>
    <source>
        <strain evidence="2 3">DSM 26880</strain>
    </source>
</reference>
<organism evidence="2 3">
    <name type="scientific">Citreimonas salinaria</name>
    <dbReference type="NCBI Taxonomy" id="321339"/>
    <lineage>
        <taxon>Bacteria</taxon>
        <taxon>Pseudomonadati</taxon>
        <taxon>Pseudomonadota</taxon>
        <taxon>Alphaproteobacteria</taxon>
        <taxon>Rhodobacterales</taxon>
        <taxon>Roseobacteraceae</taxon>
        <taxon>Citreimonas</taxon>
    </lineage>
</organism>
<evidence type="ECO:0008006" key="4">
    <source>
        <dbReference type="Google" id="ProtNLM"/>
    </source>
</evidence>
<dbReference type="OrthoDB" id="7872359at2"/>
<gene>
    <name evidence="2" type="ORF">SAMN05444340_1259</name>
</gene>
<dbReference type="AlphaFoldDB" id="A0A1H3NJA9"/>
<dbReference type="EMBL" id="FNPF01000025">
    <property type="protein sequence ID" value="SDY88884.1"/>
    <property type="molecule type" value="Genomic_DNA"/>
</dbReference>
<dbReference type="RefSeq" id="WP_089886093.1">
    <property type="nucleotide sequence ID" value="NZ_FNPF01000025.1"/>
</dbReference>